<dbReference type="InterPro" id="IPR036812">
    <property type="entry name" value="NAD(P)_OxRdtase_dom_sf"/>
</dbReference>
<dbReference type="OrthoDB" id="416253at2759"/>
<organism evidence="8 9">
    <name type="scientific">Cinara cedri</name>
    <dbReference type="NCBI Taxonomy" id="506608"/>
    <lineage>
        <taxon>Eukaryota</taxon>
        <taxon>Metazoa</taxon>
        <taxon>Ecdysozoa</taxon>
        <taxon>Arthropoda</taxon>
        <taxon>Hexapoda</taxon>
        <taxon>Insecta</taxon>
        <taxon>Pterygota</taxon>
        <taxon>Neoptera</taxon>
        <taxon>Paraneoptera</taxon>
        <taxon>Hemiptera</taxon>
        <taxon>Sternorrhyncha</taxon>
        <taxon>Aphidomorpha</taxon>
        <taxon>Aphidoidea</taxon>
        <taxon>Aphididae</taxon>
        <taxon>Lachninae</taxon>
        <taxon>Cinara</taxon>
    </lineage>
</organism>
<dbReference type="PROSITE" id="PS00063">
    <property type="entry name" value="ALDOKETO_REDUCTASE_3"/>
    <property type="match status" value="1"/>
</dbReference>
<evidence type="ECO:0000256" key="3">
    <source>
        <dbReference type="ARBA" id="ARBA00023002"/>
    </source>
</evidence>
<feature type="binding site" evidence="5">
    <location>
        <position position="110"/>
    </location>
    <ligand>
        <name>substrate</name>
    </ligand>
</feature>
<dbReference type="AlphaFoldDB" id="A0A5E4M7Y4"/>
<comment type="similarity">
    <text evidence="1">Belongs to the aldo/keto reductase family.</text>
</comment>
<dbReference type="InterPro" id="IPR018170">
    <property type="entry name" value="Aldo/ket_reductase_CS"/>
</dbReference>
<evidence type="ECO:0000313" key="9">
    <source>
        <dbReference type="Proteomes" id="UP000325440"/>
    </source>
</evidence>
<dbReference type="PROSITE" id="PS00062">
    <property type="entry name" value="ALDOKETO_REDUCTASE_2"/>
    <property type="match status" value="1"/>
</dbReference>
<feature type="site" description="Lowers pKa of active site Tyr" evidence="6">
    <location>
        <position position="77"/>
    </location>
</feature>
<sequence>MKYLKLNFGGNMPIVGYGTWLAKDSALIDALNEALNCGYRHIDTATAYENEHVIGKVLNEWIASGKGTRDELFIVTKLPPYANRASDVEECLKKSLQSLQLDYVDLYLVHTPFSVIATDDKSNLAAMNPDNTTDHLATWKVMEKQVSDGRTKAIGVSNFNIKQIQRLLNNCLIKPANLQIEHHLYLQQPELVDFCRKNDITVTAYSCLGTKGNRDLIGMKWSKELPEMLENDSVLKIAEKHGKSPAQVILRYIVQKDVAVIPKSTNPQRLAENIQIFDFELDAADVETLREQDAGEGGRIVWFEFFKGISEHPEYPFSKEA</sequence>
<dbReference type="InterPro" id="IPR023210">
    <property type="entry name" value="NADP_OxRdtase_dom"/>
</dbReference>
<dbReference type="Proteomes" id="UP000325440">
    <property type="component" value="Unassembled WGS sequence"/>
</dbReference>
<evidence type="ECO:0000313" key="8">
    <source>
        <dbReference type="EMBL" id="VVC28294.1"/>
    </source>
</evidence>
<name>A0A5E4M7Y4_9HEMI</name>
<dbReference type="PROSITE" id="PS00798">
    <property type="entry name" value="ALDOKETO_REDUCTASE_1"/>
    <property type="match status" value="1"/>
</dbReference>
<reference evidence="8 9" key="1">
    <citation type="submission" date="2019-08" db="EMBL/GenBank/DDBJ databases">
        <authorList>
            <person name="Alioto T."/>
            <person name="Alioto T."/>
            <person name="Gomez Garrido J."/>
        </authorList>
    </citation>
    <scope>NUCLEOTIDE SEQUENCE [LARGE SCALE GENOMIC DNA]</scope>
</reference>
<dbReference type="Gene3D" id="3.20.20.100">
    <property type="entry name" value="NADP-dependent oxidoreductase domain"/>
    <property type="match status" value="1"/>
</dbReference>
<proteinExistence type="inferred from homology"/>
<dbReference type="PIRSF" id="PIRSF000097">
    <property type="entry name" value="AKR"/>
    <property type="match status" value="1"/>
</dbReference>
<dbReference type="Pfam" id="PF00248">
    <property type="entry name" value="Aldo_ket_red"/>
    <property type="match status" value="1"/>
</dbReference>
<accession>A0A5E4M7Y4</accession>
<dbReference type="PRINTS" id="PR00069">
    <property type="entry name" value="ALDKETRDTASE"/>
</dbReference>
<dbReference type="InterPro" id="IPR020471">
    <property type="entry name" value="AKR"/>
</dbReference>
<keyword evidence="3" id="KW-0560">Oxidoreductase</keyword>
<dbReference type="FunFam" id="3.20.20.100:FF:000006">
    <property type="entry name" value="Aldo-keto reductase family 1 member A1"/>
    <property type="match status" value="1"/>
</dbReference>
<keyword evidence="9" id="KW-1185">Reference proteome</keyword>
<evidence type="ECO:0000256" key="1">
    <source>
        <dbReference type="ARBA" id="ARBA00007905"/>
    </source>
</evidence>
<evidence type="ECO:0000256" key="5">
    <source>
        <dbReference type="PIRSR" id="PIRSR000097-2"/>
    </source>
</evidence>
<dbReference type="PANTHER" id="PTHR11732">
    <property type="entry name" value="ALDO/KETO REDUCTASE"/>
    <property type="match status" value="1"/>
</dbReference>
<dbReference type="EMBL" id="CABPRJ010000479">
    <property type="protein sequence ID" value="VVC28294.1"/>
    <property type="molecule type" value="Genomic_DNA"/>
</dbReference>
<feature type="active site" description="Proton donor" evidence="4">
    <location>
        <position position="48"/>
    </location>
</feature>
<dbReference type="GO" id="GO:0016491">
    <property type="term" value="F:oxidoreductase activity"/>
    <property type="evidence" value="ECO:0007669"/>
    <property type="project" value="UniProtKB-KW"/>
</dbReference>
<keyword evidence="2" id="KW-0521">NADP</keyword>
<evidence type="ECO:0000256" key="6">
    <source>
        <dbReference type="PIRSR" id="PIRSR000097-3"/>
    </source>
</evidence>
<evidence type="ECO:0000256" key="2">
    <source>
        <dbReference type="ARBA" id="ARBA00022857"/>
    </source>
</evidence>
<protein>
    <submittedName>
        <fullName evidence="8">NADP-dependent oxidoreductase domain,Aldo/keto reductase, conserved site,Aldo/keto reductase</fullName>
    </submittedName>
</protein>
<gene>
    <name evidence="8" type="ORF">CINCED_3A013388</name>
</gene>
<feature type="domain" description="NADP-dependent oxidoreductase" evidence="7">
    <location>
        <begin position="16"/>
        <end position="291"/>
    </location>
</feature>
<evidence type="ECO:0000259" key="7">
    <source>
        <dbReference type="Pfam" id="PF00248"/>
    </source>
</evidence>
<dbReference type="SUPFAM" id="SSF51430">
    <property type="entry name" value="NAD(P)-linked oxidoreductase"/>
    <property type="match status" value="1"/>
</dbReference>
<evidence type="ECO:0000256" key="4">
    <source>
        <dbReference type="PIRSR" id="PIRSR000097-1"/>
    </source>
</evidence>